<dbReference type="InterPro" id="IPR014721">
    <property type="entry name" value="Ribsml_uS5_D2-typ_fold_subgr"/>
</dbReference>
<feature type="domain" description="AAA+ ATPase" evidence="3">
    <location>
        <begin position="238"/>
        <end position="422"/>
    </location>
</feature>
<dbReference type="InterPro" id="IPR025158">
    <property type="entry name" value="Mg_chelat-rel_C"/>
</dbReference>
<reference evidence="4 5" key="1">
    <citation type="submission" date="2018-06" db="EMBL/GenBank/DDBJ databases">
        <title>Phytoactinopolyspora halophila sp. nov., a novel halophilic actinomycete isolated from a saline soil in China.</title>
        <authorList>
            <person name="Tang S.-K."/>
        </authorList>
    </citation>
    <scope>NUCLEOTIDE SEQUENCE [LARGE SCALE GENOMIC DNA]</scope>
    <source>
        <strain evidence="4 5">YIM 96934</strain>
    </source>
</reference>
<dbReference type="OrthoDB" id="9813147at2"/>
<dbReference type="SUPFAM" id="SSF54211">
    <property type="entry name" value="Ribosomal protein S5 domain 2-like"/>
    <property type="match status" value="1"/>
</dbReference>
<evidence type="ECO:0000256" key="2">
    <source>
        <dbReference type="SAM" id="MobiDB-lite"/>
    </source>
</evidence>
<dbReference type="Pfam" id="PF13335">
    <property type="entry name" value="Mg_chelatase_C"/>
    <property type="match status" value="1"/>
</dbReference>
<dbReference type="Pfam" id="PF01078">
    <property type="entry name" value="Mg_chelatase"/>
    <property type="match status" value="1"/>
</dbReference>
<dbReference type="Gene3D" id="3.40.50.300">
    <property type="entry name" value="P-loop containing nucleotide triphosphate hydrolases"/>
    <property type="match status" value="1"/>
</dbReference>
<comment type="caution">
    <text evidence="4">The sequence shown here is derived from an EMBL/GenBank/DDBJ whole genome shotgun (WGS) entry which is preliminary data.</text>
</comment>
<dbReference type="RefSeq" id="WP_112257682.1">
    <property type="nucleotide sequence ID" value="NZ_QMIG01000004.1"/>
</dbReference>
<keyword evidence="4" id="KW-0547">Nucleotide-binding</keyword>
<dbReference type="PANTHER" id="PTHR32039">
    <property type="entry name" value="MAGNESIUM-CHELATASE SUBUNIT CHLI"/>
    <property type="match status" value="1"/>
</dbReference>
<dbReference type="InterPro" id="IPR000523">
    <property type="entry name" value="Mg_chelatse_chII-like_cat_dom"/>
</dbReference>
<dbReference type="Gene3D" id="3.30.230.10">
    <property type="match status" value="1"/>
</dbReference>
<dbReference type="GO" id="GO:0005524">
    <property type="term" value="F:ATP binding"/>
    <property type="evidence" value="ECO:0007669"/>
    <property type="project" value="UniProtKB-KW"/>
</dbReference>
<feature type="region of interest" description="Disordered" evidence="2">
    <location>
        <begin position="193"/>
        <end position="216"/>
    </location>
</feature>
<dbReference type="Proteomes" id="UP000250462">
    <property type="component" value="Unassembled WGS sequence"/>
</dbReference>
<evidence type="ECO:0000313" key="4">
    <source>
        <dbReference type="EMBL" id="RAW16472.1"/>
    </source>
</evidence>
<dbReference type="EMBL" id="QMIG01000004">
    <property type="protein sequence ID" value="RAW16472.1"/>
    <property type="molecule type" value="Genomic_DNA"/>
</dbReference>
<accession>A0A329QYS7</accession>
<comment type="similarity">
    <text evidence="1">Belongs to the Mg-chelatase subunits D/I family. ComM subfamily.</text>
</comment>
<proteinExistence type="inferred from homology"/>
<gene>
    <name evidence="4" type="ORF">DPM12_07605</name>
</gene>
<keyword evidence="4" id="KW-0067">ATP-binding</keyword>
<organism evidence="4 5">
    <name type="scientific">Phytoactinopolyspora halophila</name>
    <dbReference type="NCBI Taxonomy" id="1981511"/>
    <lineage>
        <taxon>Bacteria</taxon>
        <taxon>Bacillati</taxon>
        <taxon>Actinomycetota</taxon>
        <taxon>Actinomycetes</taxon>
        <taxon>Jiangellales</taxon>
        <taxon>Jiangellaceae</taxon>
        <taxon>Phytoactinopolyspora</taxon>
    </lineage>
</organism>
<sequence>MVVGRSTAACGCSDGAGDRVIRLGRCRSVALVGVQGTVVDIDVHIGGMPGFSLVGLPDTALNEARDRVRAAVLSSGESWPLQKITVSLSPASLPKRGSHFDLGVAVGILGAAGDVPASATDGVVFLGELALDGRLRAVPGVLPAVLAAWRAGMRRIVVAEQNAEEARQIPDVTVVGAWSLRHVLAFLRGVEIPDDEPEPPAGCAELGPSEPPRDPGLDLADVAGQEAAKVAVEMAAAGHHHVKLEGPPGAGKTMLARRLPGLLPDLSTEESLDVTAIHSVAAVLPADRPLIERPPFADPHHSASAVSIIGGGGQTVRPGAASLAHRGVLFLDEAPEFSRHVLDGLREPLENGRIVVSRAKATAVFPASFLLVLAQNPCMCGNHGERQRQCECTPHAVRRYRQRISGPVRDRIDVNKQVPAPSIADLGAAVNGNERSAAVAERVASARERQARRLAGTPWRVNGEVPVMHLRREFPLPADVAGPVYKQLRAGTVTARGADRILRLAWTVADVAGHDRPTRDDVLQAIELRTGESS</sequence>
<protein>
    <submittedName>
        <fullName evidence="4">ATP-binding protein</fullName>
    </submittedName>
</protein>
<dbReference type="PANTHER" id="PTHR32039:SF7">
    <property type="entry name" value="COMPETENCE PROTEIN COMM"/>
    <property type="match status" value="1"/>
</dbReference>
<evidence type="ECO:0000259" key="3">
    <source>
        <dbReference type="SMART" id="SM00382"/>
    </source>
</evidence>
<evidence type="ECO:0000313" key="5">
    <source>
        <dbReference type="Proteomes" id="UP000250462"/>
    </source>
</evidence>
<keyword evidence="5" id="KW-1185">Reference proteome</keyword>
<dbReference type="SMART" id="SM00382">
    <property type="entry name" value="AAA"/>
    <property type="match status" value="1"/>
</dbReference>
<dbReference type="InterPro" id="IPR003593">
    <property type="entry name" value="AAA+_ATPase"/>
</dbReference>
<dbReference type="SUPFAM" id="SSF52540">
    <property type="entry name" value="P-loop containing nucleoside triphosphate hydrolases"/>
    <property type="match status" value="1"/>
</dbReference>
<dbReference type="AlphaFoldDB" id="A0A329QYS7"/>
<dbReference type="InterPro" id="IPR045006">
    <property type="entry name" value="CHLI-like"/>
</dbReference>
<dbReference type="Pfam" id="PF13541">
    <property type="entry name" value="ChlI"/>
    <property type="match status" value="1"/>
</dbReference>
<dbReference type="InterPro" id="IPR027417">
    <property type="entry name" value="P-loop_NTPase"/>
</dbReference>
<evidence type="ECO:0000256" key="1">
    <source>
        <dbReference type="ARBA" id="ARBA00006354"/>
    </source>
</evidence>
<dbReference type="NCBIfam" id="TIGR00368">
    <property type="entry name" value="YifB family Mg chelatase-like AAA ATPase"/>
    <property type="match status" value="1"/>
</dbReference>
<name>A0A329QYS7_9ACTN</name>
<dbReference type="InterPro" id="IPR020568">
    <property type="entry name" value="Ribosomal_Su5_D2-typ_SF"/>
</dbReference>
<dbReference type="InterPro" id="IPR004482">
    <property type="entry name" value="Mg_chelat-rel"/>
</dbReference>